<dbReference type="Gene3D" id="2.40.50.180">
    <property type="entry name" value="CheA-289, Domain 4"/>
    <property type="match status" value="1"/>
</dbReference>
<keyword evidence="3" id="KW-1185">Reference proteome</keyword>
<dbReference type="Proteomes" id="UP000317238">
    <property type="component" value="Unassembled WGS sequence"/>
</dbReference>
<dbReference type="Pfam" id="PF01584">
    <property type="entry name" value="CheW"/>
    <property type="match status" value="1"/>
</dbReference>
<dbReference type="EMBL" id="SJPL01000001">
    <property type="protein sequence ID" value="TWT72430.1"/>
    <property type="molecule type" value="Genomic_DNA"/>
</dbReference>
<dbReference type="GO" id="GO:0007165">
    <property type="term" value="P:signal transduction"/>
    <property type="evidence" value="ECO:0007669"/>
    <property type="project" value="InterPro"/>
</dbReference>
<reference evidence="2 3" key="1">
    <citation type="submission" date="2019-02" db="EMBL/GenBank/DDBJ databases">
        <title>Deep-cultivation of Planctomycetes and their phenomic and genomic characterization uncovers novel biology.</title>
        <authorList>
            <person name="Wiegand S."/>
            <person name="Jogler M."/>
            <person name="Boedeker C."/>
            <person name="Pinto D."/>
            <person name="Vollmers J."/>
            <person name="Rivas-Marin E."/>
            <person name="Kohn T."/>
            <person name="Peeters S.H."/>
            <person name="Heuer A."/>
            <person name="Rast P."/>
            <person name="Oberbeckmann S."/>
            <person name="Bunk B."/>
            <person name="Jeske O."/>
            <person name="Meyerdierks A."/>
            <person name="Storesund J.E."/>
            <person name="Kallscheuer N."/>
            <person name="Luecker S."/>
            <person name="Lage O.M."/>
            <person name="Pohl T."/>
            <person name="Merkel B.J."/>
            <person name="Hornburger P."/>
            <person name="Mueller R.-W."/>
            <person name="Bruemmer F."/>
            <person name="Labrenz M."/>
            <person name="Spormann A.M."/>
            <person name="Op Den Camp H."/>
            <person name="Overmann J."/>
            <person name="Amann R."/>
            <person name="Jetten M.S.M."/>
            <person name="Mascher T."/>
            <person name="Medema M.H."/>
            <person name="Devos D.P."/>
            <person name="Kaster A.-K."/>
            <person name="Ovreas L."/>
            <person name="Rohde M."/>
            <person name="Galperin M.Y."/>
            <person name="Jogler C."/>
        </authorList>
    </citation>
    <scope>NUCLEOTIDE SEQUENCE [LARGE SCALE GENOMIC DNA]</scope>
    <source>
        <strain evidence="2 3">Pan14r</strain>
    </source>
</reference>
<evidence type="ECO:0000259" key="1">
    <source>
        <dbReference type="PROSITE" id="PS50851"/>
    </source>
</evidence>
<sequence>MTDQLTTDAADSESKIQLVTFRVNDILLGISIDCVQEINRLLDVTAVPGASRLIHGVVNLRGEVVTVIDAHQLFGVRSQTNPENQRNLVLRVDGEQIGILVDEIADILTIRQCDLSPRPSNLRSVDRRFIDSVFLTSGSIVVVLDASSLVNAIDQSDKAEPALA</sequence>
<organism evidence="2 3">
    <name type="scientific">Crateriforma conspicua</name>
    <dbReference type="NCBI Taxonomy" id="2527996"/>
    <lineage>
        <taxon>Bacteria</taxon>
        <taxon>Pseudomonadati</taxon>
        <taxon>Planctomycetota</taxon>
        <taxon>Planctomycetia</taxon>
        <taxon>Planctomycetales</taxon>
        <taxon>Planctomycetaceae</taxon>
        <taxon>Crateriforma</taxon>
    </lineage>
</organism>
<dbReference type="GO" id="GO:0006935">
    <property type="term" value="P:chemotaxis"/>
    <property type="evidence" value="ECO:0007669"/>
    <property type="project" value="InterPro"/>
</dbReference>
<dbReference type="PROSITE" id="PS50851">
    <property type="entry name" value="CHEW"/>
    <property type="match status" value="1"/>
</dbReference>
<dbReference type="RefSeq" id="WP_145293207.1">
    <property type="nucleotide sequence ID" value="NZ_CP036319.1"/>
</dbReference>
<evidence type="ECO:0000313" key="2">
    <source>
        <dbReference type="EMBL" id="TWT72430.1"/>
    </source>
</evidence>
<name>A0A5C5YAM4_9PLAN</name>
<dbReference type="OrthoDB" id="9794382at2"/>
<dbReference type="PANTHER" id="PTHR22617">
    <property type="entry name" value="CHEMOTAXIS SENSOR HISTIDINE KINASE-RELATED"/>
    <property type="match status" value="1"/>
</dbReference>
<protein>
    <submittedName>
        <fullName evidence="2">Chemotaxis protein CheW</fullName>
    </submittedName>
</protein>
<accession>A0A5C5YAM4</accession>
<dbReference type="PANTHER" id="PTHR22617:SF23">
    <property type="entry name" value="CHEMOTAXIS PROTEIN CHEW"/>
    <property type="match status" value="1"/>
</dbReference>
<dbReference type="InterPro" id="IPR039315">
    <property type="entry name" value="CheW"/>
</dbReference>
<comment type="caution">
    <text evidence="2">The sequence shown here is derived from an EMBL/GenBank/DDBJ whole genome shotgun (WGS) entry which is preliminary data.</text>
</comment>
<dbReference type="InterPro" id="IPR036061">
    <property type="entry name" value="CheW-like_dom_sf"/>
</dbReference>
<evidence type="ECO:0000313" key="3">
    <source>
        <dbReference type="Proteomes" id="UP000317238"/>
    </source>
</evidence>
<gene>
    <name evidence="2" type="primary">cheW</name>
    <name evidence="2" type="ORF">Pan14r_47500</name>
</gene>
<dbReference type="SUPFAM" id="SSF50341">
    <property type="entry name" value="CheW-like"/>
    <property type="match status" value="1"/>
</dbReference>
<dbReference type="InterPro" id="IPR002545">
    <property type="entry name" value="CheW-lke_dom"/>
</dbReference>
<dbReference type="SMART" id="SM00260">
    <property type="entry name" value="CheW"/>
    <property type="match status" value="1"/>
</dbReference>
<dbReference type="Gene3D" id="2.30.30.40">
    <property type="entry name" value="SH3 Domains"/>
    <property type="match status" value="1"/>
</dbReference>
<feature type="domain" description="CheW-like" evidence="1">
    <location>
        <begin position="15"/>
        <end position="155"/>
    </location>
</feature>
<dbReference type="GO" id="GO:0005829">
    <property type="term" value="C:cytosol"/>
    <property type="evidence" value="ECO:0007669"/>
    <property type="project" value="TreeGrafter"/>
</dbReference>
<proteinExistence type="predicted"/>
<dbReference type="AlphaFoldDB" id="A0A5C5YAM4"/>